<sequence length="724" mass="79882">MTKTMLHTGTLTDVAASNSIFEILFKNMESHDNPQEEEPSVTKEKEPEKDSHHQPQQLFIPVKQPTLLGDLHLLQQLTQQLHAATLSTASSSNNHDDGNVSSMNVETEKLATLYCRRAAALLAFVDYDATSSVPLDILASDSWAINTDNANQPAPVREAVRQALQDSQAAAALTSNNATLAEAHLLSAYCSRSLGELTHARAFAALAATALPESSAIKNLAEQLDVEARAEVANLLPKLRMSSATLSTLFDQTAVSQHENEENNNDQDEQKATKVTSSAAPTPTVPVAQNSFWSQVATHFQILEEAAHSTWLGKLERLMHQNVHHRCAQPPETLQLDAALQATLATLALLLQSSAACSVLGLNMTEDAAARTLEKLQQAAASSSQTVVQNRTARKWIVETWAPAVRRVVVSSSKSPLVDLSSDVLLMLSRLLQASGSWRQCTAMAHSLAYAEMSYELAKLFRGNFTDPSAWTRLEMKCAEAYAVAQLQRASGHTEALKTFRETLQAALQVGDQEYELRTRLHVARVLRLKNEPDIAHAELVLLLERSRALNDVHYEAMAEYELGDHFVRQENIEAAQEHFQAAQALCNRTGNCANSWRPSSIQQAIAFYARLRPTVRRGAMRCSVSSLLHPVNDGDNVDNDETEAQNDEESDNEEEEERQPPKRRQAFCRKETSLQPRSLMSTILSTTGANALYGPKPKRTLSWRETVFATMWSGDCDAEETTL</sequence>
<dbReference type="EMBL" id="DS028150">
    <property type="protein sequence ID" value="EEY62472.1"/>
    <property type="molecule type" value="Genomic_DNA"/>
</dbReference>
<proteinExistence type="predicted"/>
<keyword evidence="3" id="KW-1185">Reference proteome</keyword>
<dbReference type="RefSeq" id="XP_002899108.1">
    <property type="nucleotide sequence ID" value="XM_002899062.1"/>
</dbReference>
<name>D0NPD0_PHYIT</name>
<dbReference type="SUPFAM" id="SSF48452">
    <property type="entry name" value="TPR-like"/>
    <property type="match status" value="1"/>
</dbReference>
<dbReference type="GeneID" id="9468114"/>
<protein>
    <recommendedName>
        <fullName evidence="4">Tetratricopeptide repeat protein</fullName>
    </recommendedName>
</protein>
<dbReference type="InterPro" id="IPR011990">
    <property type="entry name" value="TPR-like_helical_dom_sf"/>
</dbReference>
<feature type="compositionally biased region" description="Acidic residues" evidence="1">
    <location>
        <begin position="636"/>
        <end position="658"/>
    </location>
</feature>
<reference evidence="3" key="1">
    <citation type="journal article" date="2009" name="Nature">
        <title>Genome sequence and analysis of the Irish potato famine pathogen Phytophthora infestans.</title>
        <authorList>
            <consortium name="The Broad Institute Genome Sequencing Platform"/>
            <person name="Haas B.J."/>
            <person name="Kamoun S."/>
            <person name="Zody M.C."/>
            <person name="Jiang R.H."/>
            <person name="Handsaker R.E."/>
            <person name="Cano L.M."/>
            <person name="Grabherr M."/>
            <person name="Kodira C.D."/>
            <person name="Raffaele S."/>
            <person name="Torto-Alalibo T."/>
            <person name="Bozkurt T.O."/>
            <person name="Ah-Fong A.M."/>
            <person name="Alvarado L."/>
            <person name="Anderson V.L."/>
            <person name="Armstrong M.R."/>
            <person name="Avrova A."/>
            <person name="Baxter L."/>
            <person name="Beynon J."/>
            <person name="Boevink P.C."/>
            <person name="Bollmann S.R."/>
            <person name="Bos J.I."/>
            <person name="Bulone V."/>
            <person name="Cai G."/>
            <person name="Cakir C."/>
            <person name="Carrington J.C."/>
            <person name="Chawner M."/>
            <person name="Conti L."/>
            <person name="Costanzo S."/>
            <person name="Ewan R."/>
            <person name="Fahlgren N."/>
            <person name="Fischbach M.A."/>
            <person name="Fugelstad J."/>
            <person name="Gilroy E.M."/>
            <person name="Gnerre S."/>
            <person name="Green P.J."/>
            <person name="Grenville-Briggs L.J."/>
            <person name="Griffith J."/>
            <person name="Grunwald N.J."/>
            <person name="Horn K."/>
            <person name="Horner N.R."/>
            <person name="Hu C.H."/>
            <person name="Huitema E."/>
            <person name="Jeong D.H."/>
            <person name="Jones A.M."/>
            <person name="Jones J.D."/>
            <person name="Jones R.W."/>
            <person name="Karlsson E.K."/>
            <person name="Kunjeti S.G."/>
            <person name="Lamour K."/>
            <person name="Liu Z."/>
            <person name="Ma L."/>
            <person name="Maclean D."/>
            <person name="Chibucos M.C."/>
            <person name="McDonald H."/>
            <person name="McWalters J."/>
            <person name="Meijer H.J."/>
            <person name="Morgan W."/>
            <person name="Morris P.F."/>
            <person name="Munro C.A."/>
            <person name="O'Neill K."/>
            <person name="Ospina-Giraldo M."/>
            <person name="Pinzon A."/>
            <person name="Pritchard L."/>
            <person name="Ramsahoye B."/>
            <person name="Ren Q."/>
            <person name="Restrepo S."/>
            <person name="Roy S."/>
            <person name="Sadanandom A."/>
            <person name="Savidor A."/>
            <person name="Schornack S."/>
            <person name="Schwartz D.C."/>
            <person name="Schumann U.D."/>
            <person name="Schwessinger B."/>
            <person name="Seyer L."/>
            <person name="Sharpe T."/>
            <person name="Silvar C."/>
            <person name="Song J."/>
            <person name="Studholme D.J."/>
            <person name="Sykes S."/>
            <person name="Thines M."/>
            <person name="van de Vondervoort P.J."/>
            <person name="Phuntumart V."/>
            <person name="Wawra S."/>
            <person name="Weide R."/>
            <person name="Win J."/>
            <person name="Young C."/>
            <person name="Zhou S."/>
            <person name="Fry W."/>
            <person name="Meyers B.C."/>
            <person name="van West P."/>
            <person name="Ristaino J."/>
            <person name="Govers F."/>
            <person name="Birch P.R."/>
            <person name="Whisson S.C."/>
            <person name="Judelson H.S."/>
            <person name="Nusbaum C."/>
        </authorList>
    </citation>
    <scope>NUCLEOTIDE SEQUENCE [LARGE SCALE GENOMIC DNA]</scope>
    <source>
        <strain evidence="3">T30-4</strain>
    </source>
</reference>
<dbReference type="AlphaFoldDB" id="D0NPD0"/>
<evidence type="ECO:0008006" key="4">
    <source>
        <dbReference type="Google" id="ProtNLM"/>
    </source>
</evidence>
<feature type="region of interest" description="Disordered" evidence="1">
    <location>
        <begin position="631"/>
        <end position="666"/>
    </location>
</feature>
<evidence type="ECO:0000313" key="2">
    <source>
        <dbReference type="EMBL" id="EEY62472.1"/>
    </source>
</evidence>
<gene>
    <name evidence="2" type="ORF">PITG_14937</name>
</gene>
<dbReference type="KEGG" id="pif:PITG_14937"/>
<dbReference type="VEuPathDB" id="FungiDB:PITG_14937"/>
<feature type="region of interest" description="Disordered" evidence="1">
    <location>
        <begin position="255"/>
        <end position="281"/>
    </location>
</feature>
<evidence type="ECO:0000313" key="3">
    <source>
        <dbReference type="Proteomes" id="UP000006643"/>
    </source>
</evidence>
<dbReference type="InParanoid" id="D0NPD0"/>
<evidence type="ECO:0000256" key="1">
    <source>
        <dbReference type="SAM" id="MobiDB-lite"/>
    </source>
</evidence>
<dbReference type="eggNOG" id="ENOG502SKXH">
    <property type="taxonomic scope" value="Eukaryota"/>
</dbReference>
<dbReference type="Proteomes" id="UP000006643">
    <property type="component" value="Unassembled WGS sequence"/>
</dbReference>
<feature type="region of interest" description="Disordered" evidence="1">
    <location>
        <begin position="29"/>
        <end position="54"/>
    </location>
</feature>
<feature type="compositionally biased region" description="Basic and acidic residues" evidence="1">
    <location>
        <begin position="29"/>
        <end position="53"/>
    </location>
</feature>
<dbReference type="HOGENOM" id="CLU_378356_0_0_1"/>
<organism evidence="2 3">
    <name type="scientific">Phytophthora infestans (strain T30-4)</name>
    <name type="common">Potato late blight agent</name>
    <dbReference type="NCBI Taxonomy" id="403677"/>
    <lineage>
        <taxon>Eukaryota</taxon>
        <taxon>Sar</taxon>
        <taxon>Stramenopiles</taxon>
        <taxon>Oomycota</taxon>
        <taxon>Peronosporomycetes</taxon>
        <taxon>Peronosporales</taxon>
        <taxon>Peronosporaceae</taxon>
        <taxon>Phytophthora</taxon>
    </lineage>
</organism>
<dbReference type="OrthoDB" id="115585at2759"/>
<dbReference type="OMA" id="MAHSLAY"/>
<dbReference type="Gene3D" id="1.25.40.10">
    <property type="entry name" value="Tetratricopeptide repeat domain"/>
    <property type="match status" value="1"/>
</dbReference>
<accession>D0NPD0</accession>